<keyword evidence="9 13" id="KW-1133">Transmembrane helix</keyword>
<feature type="transmembrane region" description="Helical" evidence="13">
    <location>
        <begin position="174"/>
        <end position="194"/>
    </location>
</feature>
<dbReference type="InterPro" id="IPR040690">
    <property type="entry name" value="FtsX_ECD"/>
</dbReference>
<dbReference type="OrthoDB" id="9813411at2"/>
<evidence type="ECO:0000256" key="5">
    <source>
        <dbReference type="ARBA" id="ARBA00022475"/>
    </source>
</evidence>
<keyword evidence="6 12" id="KW-0997">Cell inner membrane</keyword>
<dbReference type="RefSeq" id="WP_121239904.1">
    <property type="nucleotide sequence ID" value="NZ_BHVV01000001.1"/>
</dbReference>
<evidence type="ECO:0000313" key="17">
    <source>
        <dbReference type="Proteomes" id="UP000268908"/>
    </source>
</evidence>
<gene>
    <name evidence="16" type="ORF">DFR35_0516</name>
</gene>
<dbReference type="InterPro" id="IPR003838">
    <property type="entry name" value="ABC3_permease_C"/>
</dbReference>
<dbReference type="PIRSF" id="PIRSF003097">
    <property type="entry name" value="FtsX"/>
    <property type="match status" value="1"/>
</dbReference>
<protein>
    <recommendedName>
        <fullName evidence="4 12">Cell division protein FtsX</fullName>
    </recommendedName>
</protein>
<name>A0A497XJ53_9PROT</name>
<keyword evidence="11 12" id="KW-0131">Cell cycle</keyword>
<keyword evidence="5 12" id="KW-1003">Cell membrane</keyword>
<dbReference type="InterPro" id="IPR004513">
    <property type="entry name" value="FtsX"/>
</dbReference>
<evidence type="ECO:0000256" key="4">
    <source>
        <dbReference type="ARBA" id="ARBA00021907"/>
    </source>
</evidence>
<dbReference type="Pfam" id="PF18075">
    <property type="entry name" value="FtsX_ECD"/>
    <property type="match status" value="1"/>
</dbReference>
<dbReference type="GO" id="GO:0051301">
    <property type="term" value="P:cell division"/>
    <property type="evidence" value="ECO:0007669"/>
    <property type="project" value="UniProtKB-KW"/>
</dbReference>
<evidence type="ECO:0000256" key="8">
    <source>
        <dbReference type="ARBA" id="ARBA00022692"/>
    </source>
</evidence>
<evidence type="ECO:0000256" key="1">
    <source>
        <dbReference type="ARBA" id="ARBA00004429"/>
    </source>
</evidence>
<reference evidence="16 17" key="1">
    <citation type="submission" date="2018-10" db="EMBL/GenBank/DDBJ databases">
        <title>Genomic Encyclopedia of Type Strains, Phase IV (KMG-IV): sequencing the most valuable type-strain genomes for metagenomic binning, comparative biology and taxonomic classification.</title>
        <authorList>
            <person name="Goeker M."/>
        </authorList>
    </citation>
    <scope>NUCLEOTIDE SEQUENCE [LARGE SCALE GENOMIC DNA]</scope>
    <source>
        <strain evidence="16 17">DSM 26916</strain>
    </source>
</reference>
<evidence type="ECO:0000256" key="10">
    <source>
        <dbReference type="ARBA" id="ARBA00023136"/>
    </source>
</evidence>
<evidence type="ECO:0000256" key="11">
    <source>
        <dbReference type="ARBA" id="ARBA00023306"/>
    </source>
</evidence>
<evidence type="ECO:0000259" key="14">
    <source>
        <dbReference type="Pfam" id="PF02687"/>
    </source>
</evidence>
<comment type="similarity">
    <text evidence="2 12">Belongs to the ABC-4 integral membrane protein family. FtsX subfamily.</text>
</comment>
<evidence type="ECO:0000256" key="9">
    <source>
        <dbReference type="ARBA" id="ARBA00022989"/>
    </source>
</evidence>
<keyword evidence="8 13" id="KW-0812">Transmembrane</keyword>
<proteinExistence type="inferred from homology"/>
<evidence type="ECO:0000256" key="6">
    <source>
        <dbReference type="ARBA" id="ARBA00022519"/>
    </source>
</evidence>
<comment type="subcellular location">
    <subcellularLocation>
        <location evidence="1">Cell inner membrane</location>
        <topology evidence="1">Multi-pass membrane protein</topology>
    </subcellularLocation>
</comment>
<dbReference type="InterPro" id="IPR047590">
    <property type="entry name" value="FtsX_proteobact-type"/>
</dbReference>
<accession>A0A497XJ53</accession>
<evidence type="ECO:0000313" key="16">
    <source>
        <dbReference type="EMBL" id="RLJ67962.1"/>
    </source>
</evidence>
<feature type="domain" description="ABC3 transporter permease C-terminal" evidence="14">
    <location>
        <begin position="179"/>
        <end position="289"/>
    </location>
</feature>
<dbReference type="NCBIfam" id="TIGR00439">
    <property type="entry name" value="FtsX_Gneg"/>
    <property type="match status" value="1"/>
</dbReference>
<evidence type="ECO:0000256" key="13">
    <source>
        <dbReference type="SAM" id="Phobius"/>
    </source>
</evidence>
<evidence type="ECO:0000256" key="2">
    <source>
        <dbReference type="ARBA" id="ARBA00007379"/>
    </source>
</evidence>
<sequence length="301" mass="32054">MIGWLRQHRDAAALAVRRLAAAPVNTLLSLLAIGVALALPAGGQMLFANAQSALRGLTTTPQISLFLSVDAERKAAQEVEVRLRRMDGVAAARLVTREETLSRMKAGQGLGEVLDALPKNPFPDALVITPRDERPEAMERLAAELRKLPRVEHVQLDSAWVQRLDALLRLGRTAVVLLASLLGVGLMAITFNAIRLQVLTSRAEIEVSRLLGATDAFIRRPYYWFGTLQGLLGGAIAWAIVAGATAWLKAPIGELAGLYRLDFALAPLATPEAGLLLGLAAALGWTGAALSLQGTLGRDGA</sequence>
<keyword evidence="17" id="KW-1185">Reference proteome</keyword>
<organism evidence="16 17">
    <name type="scientific">Sulfurisoma sediminicola</name>
    <dbReference type="NCBI Taxonomy" id="1381557"/>
    <lineage>
        <taxon>Bacteria</taxon>
        <taxon>Pseudomonadati</taxon>
        <taxon>Pseudomonadota</taxon>
        <taxon>Betaproteobacteria</taxon>
        <taxon>Nitrosomonadales</taxon>
        <taxon>Sterolibacteriaceae</taxon>
        <taxon>Sulfurisoma</taxon>
    </lineage>
</organism>
<evidence type="ECO:0000256" key="3">
    <source>
        <dbReference type="ARBA" id="ARBA00011160"/>
    </source>
</evidence>
<keyword evidence="10 12" id="KW-0472">Membrane</keyword>
<dbReference type="AlphaFoldDB" id="A0A497XJ53"/>
<feature type="transmembrane region" description="Helical" evidence="13">
    <location>
        <begin position="222"/>
        <end position="248"/>
    </location>
</feature>
<dbReference type="PANTHER" id="PTHR47755:SF1">
    <property type="entry name" value="CELL DIVISION PROTEIN FTSX"/>
    <property type="match status" value="1"/>
</dbReference>
<dbReference type="Pfam" id="PF02687">
    <property type="entry name" value="FtsX"/>
    <property type="match status" value="1"/>
</dbReference>
<dbReference type="PANTHER" id="PTHR47755">
    <property type="entry name" value="CELL DIVISION PROTEIN FTSX"/>
    <property type="match status" value="1"/>
</dbReference>
<dbReference type="GO" id="GO:0005886">
    <property type="term" value="C:plasma membrane"/>
    <property type="evidence" value="ECO:0007669"/>
    <property type="project" value="UniProtKB-SubCell"/>
</dbReference>
<feature type="transmembrane region" description="Helical" evidence="13">
    <location>
        <begin position="20"/>
        <end position="39"/>
    </location>
</feature>
<evidence type="ECO:0000259" key="15">
    <source>
        <dbReference type="Pfam" id="PF18075"/>
    </source>
</evidence>
<comment type="subunit">
    <text evidence="3">Forms a membrane-associated complex with FtsE.</text>
</comment>
<dbReference type="EMBL" id="RCCI01000004">
    <property type="protein sequence ID" value="RLJ67962.1"/>
    <property type="molecule type" value="Genomic_DNA"/>
</dbReference>
<evidence type="ECO:0000256" key="12">
    <source>
        <dbReference type="PIRNR" id="PIRNR003097"/>
    </source>
</evidence>
<comment type="function">
    <text evidence="12">Part of the ABC transporter FtsEX involved in cellular division.</text>
</comment>
<dbReference type="GO" id="GO:0032153">
    <property type="term" value="C:cell division site"/>
    <property type="evidence" value="ECO:0007669"/>
    <property type="project" value="TreeGrafter"/>
</dbReference>
<evidence type="ECO:0000256" key="7">
    <source>
        <dbReference type="ARBA" id="ARBA00022618"/>
    </source>
</evidence>
<feature type="domain" description="FtsX extracellular" evidence="15">
    <location>
        <begin position="62"/>
        <end position="154"/>
    </location>
</feature>
<dbReference type="Proteomes" id="UP000268908">
    <property type="component" value="Unassembled WGS sequence"/>
</dbReference>
<keyword evidence="7 12" id="KW-0132">Cell division</keyword>
<comment type="caution">
    <text evidence="16">The sequence shown here is derived from an EMBL/GenBank/DDBJ whole genome shotgun (WGS) entry which is preliminary data.</text>
</comment>
<dbReference type="Gene3D" id="3.30.70.3040">
    <property type="match status" value="1"/>
</dbReference>
<feature type="transmembrane region" description="Helical" evidence="13">
    <location>
        <begin position="268"/>
        <end position="292"/>
    </location>
</feature>